<accession>A0A4Y0BKP5</accession>
<dbReference type="CDD" id="cd07987">
    <property type="entry name" value="LPLAT_MGAT-like"/>
    <property type="match status" value="1"/>
</dbReference>
<dbReference type="STRING" id="62324.A0A4Y0BKP5"/>
<dbReference type="VEuPathDB" id="VectorBase:AFUN019430"/>
<name>A0A4Y0BKP5_ANOFN</name>
<evidence type="ECO:0000313" key="3">
    <source>
        <dbReference type="EnsemblMetazoa" id="AFUN019430-PA"/>
    </source>
</evidence>
<evidence type="ECO:0000259" key="2">
    <source>
        <dbReference type="Pfam" id="PF01553"/>
    </source>
</evidence>
<feature type="transmembrane region" description="Helical" evidence="1">
    <location>
        <begin position="35"/>
        <end position="58"/>
    </location>
</feature>
<keyword evidence="1" id="KW-0472">Membrane</keyword>
<organism evidence="3">
    <name type="scientific">Anopheles funestus</name>
    <name type="common">African malaria mosquito</name>
    <dbReference type="NCBI Taxonomy" id="62324"/>
    <lineage>
        <taxon>Eukaryota</taxon>
        <taxon>Metazoa</taxon>
        <taxon>Ecdysozoa</taxon>
        <taxon>Arthropoda</taxon>
        <taxon>Hexapoda</taxon>
        <taxon>Insecta</taxon>
        <taxon>Pterygota</taxon>
        <taxon>Neoptera</taxon>
        <taxon>Endopterygota</taxon>
        <taxon>Diptera</taxon>
        <taxon>Nematocera</taxon>
        <taxon>Culicoidea</taxon>
        <taxon>Culicidae</taxon>
        <taxon>Anophelinae</taxon>
        <taxon>Anopheles</taxon>
    </lineage>
</organism>
<keyword evidence="1" id="KW-0812">Transmembrane</keyword>
<reference evidence="3" key="1">
    <citation type="submission" date="2020-05" db="UniProtKB">
        <authorList>
            <consortium name="EnsemblMetazoa"/>
        </authorList>
    </citation>
    <scope>IDENTIFICATION</scope>
    <source>
        <strain evidence="3">FUMOZ</strain>
    </source>
</reference>
<protein>
    <submittedName>
        <fullName evidence="3">PlsC domain-containing protein</fullName>
    </submittedName>
</protein>
<dbReference type="AlphaFoldDB" id="A0A4Y0BKP5"/>
<dbReference type="GO" id="GO:0016746">
    <property type="term" value="F:acyltransferase activity"/>
    <property type="evidence" value="ECO:0007669"/>
    <property type="project" value="InterPro"/>
</dbReference>
<proteinExistence type="predicted"/>
<dbReference type="Pfam" id="PF01553">
    <property type="entry name" value="Acyltransferase"/>
    <property type="match status" value="1"/>
</dbReference>
<dbReference type="PANTHER" id="PTHR22753:SF14">
    <property type="entry name" value="MONOACYLGLYCEROL_DIACYLGLYCEROL O-ACYLTRANSFERASE"/>
    <property type="match status" value="1"/>
</dbReference>
<dbReference type="EnsemblMetazoa" id="AFUN019430-RA">
    <property type="protein sequence ID" value="AFUN019430-PA"/>
    <property type="gene ID" value="AFUN019430"/>
</dbReference>
<dbReference type="PANTHER" id="PTHR22753">
    <property type="entry name" value="TRANSMEMBRANE PROTEIN 68"/>
    <property type="match status" value="1"/>
</dbReference>
<sequence>MDNGSGSTIFPGLGSTLIAAVPEWFGWMHNLSLPLLVMFVLPWMYVLLILSSIPYLHLCNMLRLQFWRNSNENEFWNKARWLMAYVWNLHSRIFHGNMLLVINISESHFKSIFLHTSFLAGYEVTGLENLPETGPALLIYYHGALPIDMYYLTADTMLKRNRLIHTVGDRFLDHIPGWRLVSRVMKVTSGSVQSCVSTLRAGELLSIAPGGVYEAQFGDNMYEVLWKNRTGFARVALEAKVPIIPMFTVNIRECFRTVSLARWLFVRIYNVLKIPVLPIYGGFPVKLRTVLGKPIPYDGSLSPADLQEKVAGAIAELVQEHQRRPGEILQAIGDRFEAVHLQRKET</sequence>
<evidence type="ECO:0000256" key="1">
    <source>
        <dbReference type="SAM" id="Phobius"/>
    </source>
</evidence>
<keyword evidence="1" id="KW-1133">Transmembrane helix</keyword>
<dbReference type="SUPFAM" id="SSF69593">
    <property type="entry name" value="Glycerol-3-phosphate (1)-acyltransferase"/>
    <property type="match status" value="1"/>
</dbReference>
<dbReference type="VEuPathDB" id="VectorBase:AFUN2_002482"/>
<dbReference type="GO" id="GO:0016020">
    <property type="term" value="C:membrane"/>
    <property type="evidence" value="ECO:0007669"/>
    <property type="project" value="TreeGrafter"/>
</dbReference>
<dbReference type="InterPro" id="IPR002123">
    <property type="entry name" value="Plipid/glycerol_acylTrfase"/>
</dbReference>
<feature type="domain" description="Phospholipid/glycerol acyltransferase" evidence="2">
    <location>
        <begin position="123"/>
        <end position="246"/>
    </location>
</feature>